<feature type="compositionally biased region" description="Polar residues" evidence="1">
    <location>
        <begin position="1"/>
        <end position="11"/>
    </location>
</feature>
<feature type="region of interest" description="Disordered" evidence="1">
    <location>
        <begin position="1"/>
        <end position="72"/>
    </location>
</feature>
<dbReference type="PANTHER" id="PTHR38899">
    <property type="entry name" value="DOMAIN OOKINETE PROTEIN, PUTATIVE-RELATED"/>
    <property type="match status" value="1"/>
</dbReference>
<dbReference type="Proteomes" id="UP000626109">
    <property type="component" value="Unassembled WGS sequence"/>
</dbReference>
<feature type="compositionally biased region" description="Basic and acidic residues" evidence="1">
    <location>
        <begin position="29"/>
        <end position="42"/>
    </location>
</feature>
<sequence>AVAMGQSQSTVEGAPPETPPQVEVHRRRQDYLHKLGIQKDQESYASFHPPTRCSEAPDRLETPGASSASDSWSVPEGVKAFEMNMGELKSQDDFRVNFLRKLSYSQVWVPKAQRPPKHQTVIIFDWDDTLLCTSYLNMRQDQNLSPATERHLREIEQAGKKLLELAQTLGRTFIITNAMNGWVEYSSAKWVPDLLPVLQKLKVISARTRFEPQFPGEVSQWKIQAFLEVQRQLDSQIITNLLSLGDSNFEMDAVHVMGKEFSQALIKTIKFRENPSPEELLKQLELVTQKFEKIVENARNLKIGLERKWVGNQQA</sequence>
<evidence type="ECO:0000313" key="3">
    <source>
        <dbReference type="Proteomes" id="UP000626109"/>
    </source>
</evidence>
<dbReference type="SUPFAM" id="SSF56784">
    <property type="entry name" value="HAD-like"/>
    <property type="match status" value="1"/>
</dbReference>
<dbReference type="EMBL" id="CAJNNW010032598">
    <property type="protein sequence ID" value="CAE8714210.1"/>
    <property type="molecule type" value="Genomic_DNA"/>
</dbReference>
<dbReference type="PANTHER" id="PTHR38899:SF1">
    <property type="entry name" value="PROTEIN KINASE"/>
    <property type="match status" value="1"/>
</dbReference>
<reference evidence="2" key="1">
    <citation type="submission" date="2021-02" db="EMBL/GenBank/DDBJ databases">
        <authorList>
            <person name="Dougan E. K."/>
            <person name="Rhodes N."/>
            <person name="Thang M."/>
            <person name="Chan C."/>
        </authorList>
    </citation>
    <scope>NUCLEOTIDE SEQUENCE</scope>
</reference>
<evidence type="ECO:0000256" key="1">
    <source>
        <dbReference type="SAM" id="MobiDB-lite"/>
    </source>
</evidence>
<feature type="non-terminal residue" evidence="2">
    <location>
        <position position="315"/>
    </location>
</feature>
<dbReference type="InterPro" id="IPR036412">
    <property type="entry name" value="HAD-like_sf"/>
</dbReference>
<gene>
    <name evidence="2" type="ORF">PGLA2088_LOCUS37879</name>
</gene>
<protein>
    <submittedName>
        <fullName evidence="2">Uncharacterized protein</fullName>
    </submittedName>
</protein>
<name>A0A813L161_POLGL</name>
<evidence type="ECO:0000313" key="2">
    <source>
        <dbReference type="EMBL" id="CAE8714210.1"/>
    </source>
</evidence>
<accession>A0A813L161</accession>
<organism evidence="2 3">
    <name type="scientific">Polarella glacialis</name>
    <name type="common">Dinoflagellate</name>
    <dbReference type="NCBI Taxonomy" id="89957"/>
    <lineage>
        <taxon>Eukaryota</taxon>
        <taxon>Sar</taxon>
        <taxon>Alveolata</taxon>
        <taxon>Dinophyceae</taxon>
        <taxon>Suessiales</taxon>
        <taxon>Suessiaceae</taxon>
        <taxon>Polarella</taxon>
    </lineage>
</organism>
<proteinExistence type="predicted"/>
<dbReference type="AlphaFoldDB" id="A0A813L161"/>
<comment type="caution">
    <text evidence="2">The sequence shown here is derived from an EMBL/GenBank/DDBJ whole genome shotgun (WGS) entry which is preliminary data.</text>
</comment>